<evidence type="ECO:0000313" key="2">
    <source>
        <dbReference type="Proteomes" id="UP000828390"/>
    </source>
</evidence>
<dbReference type="Proteomes" id="UP000828390">
    <property type="component" value="Unassembled WGS sequence"/>
</dbReference>
<name>A0A9D4BNM3_DREPO</name>
<comment type="caution">
    <text evidence="1">The sequence shown here is derived from an EMBL/GenBank/DDBJ whole genome shotgun (WGS) entry which is preliminary data.</text>
</comment>
<dbReference type="EMBL" id="JAIWYP010000015">
    <property type="protein sequence ID" value="KAH3702769.1"/>
    <property type="molecule type" value="Genomic_DNA"/>
</dbReference>
<accession>A0A9D4BNM3</accession>
<keyword evidence="2" id="KW-1185">Reference proteome</keyword>
<reference evidence="1" key="2">
    <citation type="submission" date="2020-11" db="EMBL/GenBank/DDBJ databases">
        <authorList>
            <person name="McCartney M.A."/>
            <person name="Auch B."/>
            <person name="Kono T."/>
            <person name="Mallez S."/>
            <person name="Becker A."/>
            <person name="Gohl D.M."/>
            <person name="Silverstein K.A.T."/>
            <person name="Koren S."/>
            <person name="Bechman K.B."/>
            <person name="Herman A."/>
            <person name="Abrahante J.E."/>
            <person name="Garbe J."/>
        </authorList>
    </citation>
    <scope>NUCLEOTIDE SEQUENCE</scope>
    <source>
        <strain evidence="1">Duluth1</strain>
        <tissue evidence="1">Whole animal</tissue>
    </source>
</reference>
<proteinExistence type="predicted"/>
<organism evidence="1 2">
    <name type="scientific">Dreissena polymorpha</name>
    <name type="common">Zebra mussel</name>
    <name type="synonym">Mytilus polymorpha</name>
    <dbReference type="NCBI Taxonomy" id="45954"/>
    <lineage>
        <taxon>Eukaryota</taxon>
        <taxon>Metazoa</taxon>
        <taxon>Spiralia</taxon>
        <taxon>Lophotrochozoa</taxon>
        <taxon>Mollusca</taxon>
        <taxon>Bivalvia</taxon>
        <taxon>Autobranchia</taxon>
        <taxon>Heteroconchia</taxon>
        <taxon>Euheterodonta</taxon>
        <taxon>Imparidentia</taxon>
        <taxon>Neoheterodontei</taxon>
        <taxon>Myida</taxon>
        <taxon>Dreissenoidea</taxon>
        <taxon>Dreissenidae</taxon>
        <taxon>Dreissena</taxon>
    </lineage>
</organism>
<reference evidence="1" key="1">
    <citation type="journal article" date="2019" name="bioRxiv">
        <title>The Genome of the Zebra Mussel, Dreissena polymorpha: A Resource for Invasive Species Research.</title>
        <authorList>
            <person name="McCartney M.A."/>
            <person name="Auch B."/>
            <person name="Kono T."/>
            <person name="Mallez S."/>
            <person name="Zhang Y."/>
            <person name="Obille A."/>
            <person name="Becker A."/>
            <person name="Abrahante J.E."/>
            <person name="Garbe J."/>
            <person name="Badalamenti J.P."/>
            <person name="Herman A."/>
            <person name="Mangelson H."/>
            <person name="Liachko I."/>
            <person name="Sullivan S."/>
            <person name="Sone E.D."/>
            <person name="Koren S."/>
            <person name="Silverstein K.A.T."/>
            <person name="Beckman K.B."/>
            <person name="Gohl D.M."/>
        </authorList>
    </citation>
    <scope>NUCLEOTIDE SEQUENCE</scope>
    <source>
        <strain evidence="1">Duluth1</strain>
        <tissue evidence="1">Whole animal</tissue>
    </source>
</reference>
<dbReference type="AlphaFoldDB" id="A0A9D4BNM3"/>
<protein>
    <submittedName>
        <fullName evidence="1">Uncharacterized protein</fullName>
    </submittedName>
</protein>
<evidence type="ECO:0000313" key="1">
    <source>
        <dbReference type="EMBL" id="KAH3702769.1"/>
    </source>
</evidence>
<sequence length="177" mass="20602">MCNERGITITARRYRWRHDIVLREVADYLEQGRTKRRSSTPRKQMISCVKPGETAQIQPKQKAPNLNVATVGVRGFCAKAVCRLMSAVGYTGRDRRRTIQNLNQAAERSSSWLWLRRDDAGWKKKCYRHSHRSYGGPTLPRCPWFRGETLTTYGKRSWCGNPHHVSEWSHSYRLIVP</sequence>
<gene>
    <name evidence="1" type="ORF">DPMN_077796</name>
</gene>